<dbReference type="Pfam" id="PF05022">
    <property type="entry name" value="SRP40_C"/>
    <property type="match status" value="1"/>
</dbReference>
<dbReference type="GO" id="GO:0005730">
    <property type="term" value="C:nucleolus"/>
    <property type="evidence" value="ECO:0007669"/>
    <property type="project" value="InterPro"/>
</dbReference>
<feature type="region of interest" description="Disordered" evidence="1">
    <location>
        <begin position="98"/>
        <end position="183"/>
    </location>
</feature>
<dbReference type="PANTHER" id="PTHR23216">
    <property type="entry name" value="NUCLEOLAR AND COILED-BODY PHOSPHOPROTEIN 1"/>
    <property type="match status" value="1"/>
</dbReference>
<feature type="compositionally biased region" description="Polar residues" evidence="1">
    <location>
        <begin position="290"/>
        <end position="301"/>
    </location>
</feature>
<protein>
    <recommendedName>
        <fullName evidence="2">Srp40 C-terminal domain-containing protein</fullName>
    </recommendedName>
</protein>
<reference evidence="3" key="2">
    <citation type="submission" date="2018-05" db="EMBL/GenBank/DDBJ databases">
        <title>OmerRS3 (Oryza meridionalis Reference Sequence Version 3).</title>
        <authorList>
            <person name="Zhang J."/>
            <person name="Kudrna D."/>
            <person name="Lee S."/>
            <person name="Talag J."/>
            <person name="Welchert J."/>
            <person name="Wing R.A."/>
        </authorList>
    </citation>
    <scope>NUCLEOTIDE SEQUENCE [LARGE SCALE GENOMIC DNA]</scope>
    <source>
        <strain evidence="3">cv. OR44</strain>
    </source>
</reference>
<feature type="compositionally biased region" description="Basic and acidic residues" evidence="1">
    <location>
        <begin position="323"/>
        <end position="340"/>
    </location>
</feature>
<feature type="region of interest" description="Disordered" evidence="1">
    <location>
        <begin position="199"/>
        <end position="369"/>
    </location>
</feature>
<keyword evidence="4" id="KW-1185">Reference proteome</keyword>
<dbReference type="eggNOG" id="KOG2992">
    <property type="taxonomic scope" value="Eukaryota"/>
</dbReference>
<dbReference type="AlphaFoldDB" id="A0A0E0FEE8"/>
<evidence type="ECO:0000259" key="2">
    <source>
        <dbReference type="Pfam" id="PF05022"/>
    </source>
</evidence>
<proteinExistence type="predicted"/>
<dbReference type="PANTHER" id="PTHR23216:SF1">
    <property type="entry name" value="NUCLEOLAR AND COILED-BODY PHOSPHOPROTEIN 1"/>
    <property type="match status" value="1"/>
</dbReference>
<evidence type="ECO:0000313" key="4">
    <source>
        <dbReference type="Proteomes" id="UP000008021"/>
    </source>
</evidence>
<dbReference type="Gramene" id="OMERI12G13990.1">
    <property type="protein sequence ID" value="OMERI12G13990.1"/>
    <property type="gene ID" value="OMERI12G13990"/>
</dbReference>
<reference evidence="3" key="1">
    <citation type="submission" date="2015-04" db="UniProtKB">
        <authorList>
            <consortium name="EnsemblPlants"/>
        </authorList>
    </citation>
    <scope>IDENTIFICATION</scope>
</reference>
<feature type="region of interest" description="Disordered" evidence="1">
    <location>
        <begin position="412"/>
        <end position="449"/>
    </location>
</feature>
<feature type="compositionally biased region" description="Basic and acidic residues" evidence="1">
    <location>
        <begin position="153"/>
        <end position="164"/>
    </location>
</feature>
<dbReference type="PROSITE" id="PS50896">
    <property type="entry name" value="LISH"/>
    <property type="match status" value="1"/>
</dbReference>
<feature type="compositionally biased region" description="Basic and acidic residues" evidence="1">
    <location>
        <begin position="247"/>
        <end position="263"/>
    </location>
</feature>
<dbReference type="STRING" id="40149.A0A0E0FEE8"/>
<dbReference type="Proteomes" id="UP000008021">
    <property type="component" value="Chromosome 12"/>
</dbReference>
<name>A0A0E0FEE8_9ORYZ</name>
<dbReference type="InterPro" id="IPR007718">
    <property type="entry name" value="Srp40_C"/>
</dbReference>
<evidence type="ECO:0000256" key="1">
    <source>
        <dbReference type="SAM" id="MobiDB-lite"/>
    </source>
</evidence>
<organism evidence="3">
    <name type="scientific">Oryza meridionalis</name>
    <dbReference type="NCBI Taxonomy" id="40149"/>
    <lineage>
        <taxon>Eukaryota</taxon>
        <taxon>Viridiplantae</taxon>
        <taxon>Streptophyta</taxon>
        <taxon>Embryophyta</taxon>
        <taxon>Tracheophyta</taxon>
        <taxon>Spermatophyta</taxon>
        <taxon>Magnoliopsida</taxon>
        <taxon>Liliopsida</taxon>
        <taxon>Poales</taxon>
        <taxon>Poaceae</taxon>
        <taxon>BOP clade</taxon>
        <taxon>Oryzoideae</taxon>
        <taxon>Oryzeae</taxon>
        <taxon>Oryzinae</taxon>
        <taxon>Oryza</taxon>
    </lineage>
</organism>
<feature type="compositionally biased region" description="Basic and acidic residues" evidence="1">
    <location>
        <begin position="272"/>
        <end position="283"/>
    </location>
</feature>
<dbReference type="InterPro" id="IPR006594">
    <property type="entry name" value="LisH"/>
</dbReference>
<feature type="compositionally biased region" description="Polar residues" evidence="1">
    <location>
        <begin position="98"/>
        <end position="110"/>
    </location>
</feature>
<feature type="compositionally biased region" description="Basic residues" evidence="1">
    <location>
        <begin position="415"/>
        <end position="428"/>
    </location>
</feature>
<sequence>MLFLPRQVALSAAAAAAMAKEESRKEKRSKTKAASSSSKDPSADARRAAVVAAVAAFLESSGFPRALAALQSEANLEAGSWRASPVSLEELVSKFLEDSSNSAPGASINGSIEHEKTAAGVAEDAGKKKKKKGGDTEVSEAENKAAEPSAVEKPSENADVETKEKKQKKKKSKKQENDEDVEARLEKAESAIINKFETVDTLKEDSKNGLVDVAPVEKGKKKKKGKSTPETSDKVDTGSTDAGADCAKGKGDAAEMEKDNNEKKSKKKLKKSKENVEVVENKEVAGNGSAPKSNDENNSGMETDKGENGMPPSDNAVVGKKRKLEEVKGSNLPAKEDDTASQKLSNGSSEDDAKPNKRQKKSSEPKTVNAFQRVKLEDVKFADERLQDNSYWAKGGADSGYGAKAQEVLGQVRGRGFRHEKTKKKRGSYRGGQIDLQTHSIKFNDSDDE</sequence>
<accession>A0A0E0FEE8</accession>
<feature type="region of interest" description="Disordered" evidence="1">
    <location>
        <begin position="19"/>
        <end position="45"/>
    </location>
</feature>
<dbReference type="EnsemblPlants" id="OMERI12G13990.1">
    <property type="protein sequence ID" value="OMERI12G13990.1"/>
    <property type="gene ID" value="OMERI12G13990"/>
</dbReference>
<feature type="domain" description="Srp40 C-terminal" evidence="2">
    <location>
        <begin position="371"/>
        <end position="443"/>
    </location>
</feature>
<dbReference type="InterPro" id="IPR039191">
    <property type="entry name" value="Nopp140-like"/>
</dbReference>
<dbReference type="HOGENOM" id="CLU_036031_1_0_1"/>
<evidence type="ECO:0000313" key="3">
    <source>
        <dbReference type="EnsemblPlants" id="OMERI12G13990.1"/>
    </source>
</evidence>